<dbReference type="EMBL" id="CP039396">
    <property type="protein sequence ID" value="QCD42029.1"/>
    <property type="molecule type" value="Genomic_DNA"/>
</dbReference>
<dbReference type="AlphaFoldDB" id="A0A4P7W277"/>
<evidence type="ECO:0000259" key="1">
    <source>
        <dbReference type="Pfam" id="PF20200"/>
    </source>
</evidence>
<dbReference type="InterPro" id="IPR046692">
    <property type="entry name" value="DUF6562"/>
</dbReference>
<feature type="domain" description="DUF6562" evidence="1">
    <location>
        <begin position="14"/>
        <end position="290"/>
    </location>
</feature>
<accession>A0A4P7W277</accession>
<organism evidence="2 3">
    <name type="scientific">Duncaniella dubosii</name>
    <dbReference type="NCBI Taxonomy" id="2518971"/>
    <lineage>
        <taxon>Bacteria</taxon>
        <taxon>Pseudomonadati</taxon>
        <taxon>Bacteroidota</taxon>
        <taxon>Bacteroidia</taxon>
        <taxon>Bacteroidales</taxon>
        <taxon>Muribaculaceae</taxon>
        <taxon>Duncaniella</taxon>
    </lineage>
</organism>
<dbReference type="Pfam" id="PF20200">
    <property type="entry name" value="DUF6562"/>
    <property type="match status" value="1"/>
</dbReference>
<evidence type="ECO:0000313" key="2">
    <source>
        <dbReference type="EMBL" id="QCD42029.1"/>
    </source>
</evidence>
<proteinExistence type="predicted"/>
<dbReference type="KEGG" id="ddb:E7747_06920"/>
<sequence length="291" mass="32227">MTLHLPVSAMIPYEPSGRSVMFDIYATRCVIEGYNSTDGAKAFRHIARLTADAEGNCSQIELNAAEGVYDLLIWCDHTDINQPYRDLHYNTDNLHTVTVMPDDYTGNITSKFASCTSVNNVMLNCARTTTEEAYLNSPLARYRIISTDVEAYARMTELHPDKYPSIEELTVEVHYEFFIISSFNVATYRPNDSATGISYTFHPCPAEGSVITSTVMLGGDMIFASDSDSSVTLTIEIKDKSGQIISRASGLKIAYRQGYETTVTGNFLTLGVAAGGINIDTSWREDIIIHF</sequence>
<name>A0A4P7W277_9BACT</name>
<gene>
    <name evidence="2" type="ORF">E7747_06920</name>
</gene>
<reference evidence="3" key="1">
    <citation type="submission" date="2019-02" db="EMBL/GenBank/DDBJ databases">
        <title>Isolation and identification of novel species under the genus Muribaculum.</title>
        <authorList>
            <person name="Miyake S."/>
            <person name="Ding Y."/>
            <person name="Low A."/>
            <person name="Soh M."/>
            <person name="Seedorf H."/>
        </authorList>
    </citation>
    <scope>NUCLEOTIDE SEQUENCE [LARGE SCALE GENOMIC DNA]</scope>
    <source>
        <strain evidence="3">H5</strain>
    </source>
</reference>
<dbReference type="Proteomes" id="UP000297149">
    <property type="component" value="Chromosome"/>
</dbReference>
<keyword evidence="3" id="KW-1185">Reference proteome</keyword>
<evidence type="ECO:0000313" key="3">
    <source>
        <dbReference type="Proteomes" id="UP000297149"/>
    </source>
</evidence>
<protein>
    <recommendedName>
        <fullName evidence="1">DUF6562 domain-containing protein</fullName>
    </recommendedName>
</protein>